<dbReference type="PANTHER" id="PTHR43461:SF1">
    <property type="entry name" value="TRANSMEMBRANE PROTEIN 256"/>
    <property type="match status" value="1"/>
</dbReference>
<dbReference type="EMBL" id="CCEJ010000003">
    <property type="protein sequence ID" value="CDR33377.1"/>
    <property type="molecule type" value="Genomic_DNA"/>
</dbReference>
<comment type="similarity">
    <text evidence="2">Belongs to the UPF0382 family.</text>
</comment>
<reference evidence="7" key="2">
    <citation type="submission" date="2014-09" db="EMBL/GenBank/DDBJ databases">
        <title>Criblamydia sequanensis harbors a mega-plasmid encoding arsenite resistance.</title>
        <authorList>
            <person name="Bertelli C."/>
            <person name="Goesmann A."/>
            <person name="Greub G."/>
        </authorList>
    </citation>
    <scope>NUCLEOTIDE SEQUENCE [LARGE SCALE GENOMIC DNA]</scope>
    <source>
        <strain evidence="7">CRIB-18</strain>
    </source>
</reference>
<comment type="caution">
    <text evidence="7">The sequence shown here is derived from an EMBL/GenBank/DDBJ whole genome shotgun (WGS) entry which is preliminary data.</text>
</comment>
<dbReference type="Pfam" id="PF04241">
    <property type="entry name" value="DUF423"/>
    <property type="match status" value="1"/>
</dbReference>
<evidence type="ECO:0000256" key="3">
    <source>
        <dbReference type="ARBA" id="ARBA00022692"/>
    </source>
</evidence>
<feature type="transmembrane region" description="Helical" evidence="6">
    <location>
        <begin position="12"/>
        <end position="30"/>
    </location>
</feature>
<dbReference type="PANTHER" id="PTHR43461">
    <property type="entry name" value="TRANSMEMBRANE PROTEIN 256"/>
    <property type="match status" value="1"/>
</dbReference>
<feature type="transmembrane region" description="Helical" evidence="6">
    <location>
        <begin position="103"/>
        <end position="128"/>
    </location>
</feature>
<reference evidence="7" key="1">
    <citation type="submission" date="2013-12" db="EMBL/GenBank/DDBJ databases">
        <authorList>
            <person name="Linke B."/>
        </authorList>
    </citation>
    <scope>NUCLEOTIDE SEQUENCE [LARGE SCALE GENOMIC DNA]</scope>
    <source>
        <strain evidence="7">CRIB-18</strain>
    </source>
</reference>
<dbReference type="InterPro" id="IPR006696">
    <property type="entry name" value="DUF423"/>
</dbReference>
<dbReference type="OrthoDB" id="9802121at2"/>
<dbReference type="STRING" id="1437425.CSEC_0543"/>
<protein>
    <submittedName>
        <fullName evidence="7">Conserved putative membrane protein</fullName>
    </submittedName>
</protein>
<evidence type="ECO:0000256" key="4">
    <source>
        <dbReference type="ARBA" id="ARBA00022989"/>
    </source>
</evidence>
<keyword evidence="4 6" id="KW-1133">Transmembrane helix</keyword>
<name>A0A090CY79_9BACT</name>
<evidence type="ECO:0000313" key="8">
    <source>
        <dbReference type="Proteomes" id="UP000031552"/>
    </source>
</evidence>
<keyword evidence="3 6" id="KW-0812">Transmembrane</keyword>
<evidence type="ECO:0000256" key="1">
    <source>
        <dbReference type="ARBA" id="ARBA00004141"/>
    </source>
</evidence>
<dbReference type="GO" id="GO:0005886">
    <property type="term" value="C:plasma membrane"/>
    <property type="evidence" value="ECO:0007669"/>
    <property type="project" value="TreeGrafter"/>
</dbReference>
<gene>
    <name evidence="7" type="ORF">CSEC_0543</name>
</gene>
<evidence type="ECO:0000256" key="2">
    <source>
        <dbReference type="ARBA" id="ARBA00009694"/>
    </source>
</evidence>
<keyword evidence="5 6" id="KW-0472">Membrane</keyword>
<comment type="subcellular location">
    <subcellularLocation>
        <location evidence="1">Membrane</location>
        <topology evidence="1">Multi-pass membrane protein</topology>
    </subcellularLocation>
</comment>
<dbReference type="AlphaFoldDB" id="A0A090CY79"/>
<proteinExistence type="inferred from homology"/>
<evidence type="ECO:0000256" key="6">
    <source>
        <dbReference type="SAM" id="Phobius"/>
    </source>
</evidence>
<dbReference type="RefSeq" id="WP_053331711.1">
    <property type="nucleotide sequence ID" value="NZ_CCEJ010000003.1"/>
</dbReference>
<keyword evidence="8" id="KW-1185">Reference proteome</keyword>
<dbReference type="Proteomes" id="UP000031552">
    <property type="component" value="Unassembled WGS sequence"/>
</dbReference>
<evidence type="ECO:0000313" key="7">
    <source>
        <dbReference type="EMBL" id="CDR33377.1"/>
    </source>
</evidence>
<organism evidence="7 8">
    <name type="scientific">Candidatus Criblamydia sequanensis CRIB-18</name>
    <dbReference type="NCBI Taxonomy" id="1437425"/>
    <lineage>
        <taxon>Bacteria</taxon>
        <taxon>Pseudomonadati</taxon>
        <taxon>Chlamydiota</taxon>
        <taxon>Chlamydiia</taxon>
        <taxon>Parachlamydiales</taxon>
        <taxon>Candidatus Criblamydiaceae</taxon>
        <taxon>Candidatus Criblamydia</taxon>
    </lineage>
</organism>
<sequence length="135" mass="14435">MDLKQLAIAKPYLLVGAFFALTGVILGAFGSHGLKGKIEERFLDAFDVGVRYQLIHSLALILIAITLLFFPSGFFSYAALSIALGTFIFSFSLYVLALSKIGIFGAITPIGGLLLIAGWLLYLAGVFFDVPKGGL</sequence>
<feature type="transmembrane region" description="Helical" evidence="6">
    <location>
        <begin position="50"/>
        <end position="70"/>
    </location>
</feature>
<feature type="transmembrane region" description="Helical" evidence="6">
    <location>
        <begin position="77"/>
        <end position="97"/>
    </location>
</feature>
<dbReference type="eggNOG" id="COG2363">
    <property type="taxonomic scope" value="Bacteria"/>
</dbReference>
<accession>A0A090CY79</accession>
<evidence type="ECO:0000256" key="5">
    <source>
        <dbReference type="ARBA" id="ARBA00023136"/>
    </source>
</evidence>